<evidence type="ECO:0000256" key="4">
    <source>
        <dbReference type="ARBA" id="ARBA00024004"/>
    </source>
</evidence>
<dbReference type="Gramene" id="Psat02G0143200-T1">
    <property type="protein sequence ID" value="KAI5434592.1"/>
    <property type="gene ID" value="KIW84_021432"/>
</dbReference>
<evidence type="ECO:0000256" key="2">
    <source>
        <dbReference type="ARBA" id="ARBA00022771"/>
    </source>
</evidence>
<name>A0A9D4Y904_PEA</name>
<dbReference type="AlphaFoldDB" id="A0A9D4Y904"/>
<dbReference type="InterPro" id="IPR000626">
    <property type="entry name" value="Ubiquitin-like_dom"/>
</dbReference>
<evidence type="ECO:0000256" key="5">
    <source>
        <dbReference type="PROSITE-ProRule" id="PRU00455"/>
    </source>
</evidence>
<dbReference type="InterPro" id="IPR013083">
    <property type="entry name" value="Znf_RING/FYVE/PHD"/>
</dbReference>
<gene>
    <name evidence="8" type="ORF">KIW84_021432</name>
</gene>
<feature type="domain" description="Ubiquitin-like" evidence="6">
    <location>
        <begin position="266"/>
        <end position="333"/>
    </location>
</feature>
<reference evidence="8 9" key="1">
    <citation type="journal article" date="2022" name="Nat. Genet.">
        <title>Improved pea reference genome and pan-genome highlight genomic features and evolutionary characteristics.</title>
        <authorList>
            <person name="Yang T."/>
            <person name="Liu R."/>
            <person name="Luo Y."/>
            <person name="Hu S."/>
            <person name="Wang D."/>
            <person name="Wang C."/>
            <person name="Pandey M.K."/>
            <person name="Ge S."/>
            <person name="Xu Q."/>
            <person name="Li N."/>
            <person name="Li G."/>
            <person name="Huang Y."/>
            <person name="Saxena R.K."/>
            <person name="Ji Y."/>
            <person name="Li M."/>
            <person name="Yan X."/>
            <person name="He Y."/>
            <person name="Liu Y."/>
            <person name="Wang X."/>
            <person name="Xiang C."/>
            <person name="Varshney R.K."/>
            <person name="Ding H."/>
            <person name="Gao S."/>
            <person name="Zong X."/>
        </authorList>
    </citation>
    <scope>NUCLEOTIDE SEQUENCE [LARGE SCALE GENOMIC DNA]</scope>
    <source>
        <strain evidence="8 9">cv. Zhongwan 6</strain>
    </source>
</reference>
<comment type="caution">
    <text evidence="8">The sequence shown here is derived from an EMBL/GenBank/DDBJ whole genome shotgun (WGS) entry which is preliminary data.</text>
</comment>
<evidence type="ECO:0000313" key="8">
    <source>
        <dbReference type="EMBL" id="KAI5434592.1"/>
    </source>
</evidence>
<dbReference type="EMBL" id="JAMSHJ010000002">
    <property type="protein sequence ID" value="KAI5434592.1"/>
    <property type="molecule type" value="Genomic_DNA"/>
</dbReference>
<dbReference type="SUPFAM" id="SSF54236">
    <property type="entry name" value="Ubiquitin-like"/>
    <property type="match status" value="1"/>
</dbReference>
<keyword evidence="1" id="KW-0479">Metal-binding</keyword>
<sequence>MEPCSKESVDFSTDLNKNNSVSATISDPKILDCHNCFKPLCAPVFQCENGHIACSTCCSKFENKCHKCSKCSMDIILQRCRVIENLLQCIEIPCPNEKHGCKETITYSRKRNHEEECVYGPCHCPHPDCDFVAIPEELSKHFSNKHRSSRIKFSYGQFFTLSLKSYDETIVLQEEMDDKLFILNHSSTILGTAVNINIIDSISSESEYGYVIWAKSKKCCMKLHASAESVRRVTSPILSSEFLMIPSGYINSSPSTELEIRITFKMQIFIQTVSRKRIILKVDSLDTIASVKEKIHDKNVRQQCLFFDGKELEDLRSIADYNIKENSILHLIIGPPPPQPPFLFHQFGL</sequence>
<evidence type="ECO:0008006" key="10">
    <source>
        <dbReference type="Google" id="ProtNLM"/>
    </source>
</evidence>
<dbReference type="Pfam" id="PF00240">
    <property type="entry name" value="ubiquitin"/>
    <property type="match status" value="1"/>
</dbReference>
<dbReference type="Gene3D" id="3.30.40.10">
    <property type="entry name" value="Zinc/RING finger domain, C3HC4 (zinc finger)"/>
    <property type="match status" value="1"/>
</dbReference>
<keyword evidence="2 5" id="KW-0863">Zinc-finger</keyword>
<dbReference type="PANTHER" id="PTHR46632">
    <property type="entry name" value="E3 UBIQUITIN-PROTEIN LIGASE SINA-LIKE 4"/>
    <property type="match status" value="1"/>
</dbReference>
<feature type="domain" description="SIAH-type" evidence="7">
    <location>
        <begin position="89"/>
        <end position="147"/>
    </location>
</feature>
<dbReference type="InterPro" id="IPR013010">
    <property type="entry name" value="Znf_SIAH"/>
</dbReference>
<evidence type="ECO:0000259" key="6">
    <source>
        <dbReference type="PROSITE" id="PS50053"/>
    </source>
</evidence>
<dbReference type="PROSITE" id="PS50053">
    <property type="entry name" value="UBIQUITIN_2"/>
    <property type="match status" value="1"/>
</dbReference>
<dbReference type="OrthoDB" id="4788989at2759"/>
<dbReference type="InterPro" id="IPR044286">
    <property type="entry name" value="SINL_plant"/>
</dbReference>
<proteinExistence type="predicted"/>
<organism evidence="8 9">
    <name type="scientific">Pisum sativum</name>
    <name type="common">Garden pea</name>
    <name type="synonym">Lathyrus oleraceus</name>
    <dbReference type="NCBI Taxonomy" id="3888"/>
    <lineage>
        <taxon>Eukaryota</taxon>
        <taxon>Viridiplantae</taxon>
        <taxon>Streptophyta</taxon>
        <taxon>Embryophyta</taxon>
        <taxon>Tracheophyta</taxon>
        <taxon>Spermatophyta</taxon>
        <taxon>Magnoliopsida</taxon>
        <taxon>eudicotyledons</taxon>
        <taxon>Gunneridae</taxon>
        <taxon>Pentapetalae</taxon>
        <taxon>rosids</taxon>
        <taxon>fabids</taxon>
        <taxon>Fabales</taxon>
        <taxon>Fabaceae</taxon>
        <taxon>Papilionoideae</taxon>
        <taxon>50 kb inversion clade</taxon>
        <taxon>NPAAA clade</taxon>
        <taxon>Hologalegina</taxon>
        <taxon>IRL clade</taxon>
        <taxon>Fabeae</taxon>
        <taxon>Lathyrus</taxon>
    </lineage>
</organism>
<dbReference type="Proteomes" id="UP001058974">
    <property type="component" value="Chromosome 2"/>
</dbReference>
<dbReference type="GO" id="GO:0008270">
    <property type="term" value="F:zinc ion binding"/>
    <property type="evidence" value="ECO:0007669"/>
    <property type="project" value="UniProtKB-KW"/>
</dbReference>
<dbReference type="Pfam" id="PF21361">
    <property type="entry name" value="Sina_ZnF"/>
    <property type="match status" value="1"/>
</dbReference>
<dbReference type="SUPFAM" id="SSF49599">
    <property type="entry name" value="TRAF domain-like"/>
    <property type="match status" value="1"/>
</dbReference>
<evidence type="ECO:0000313" key="9">
    <source>
        <dbReference type="Proteomes" id="UP001058974"/>
    </source>
</evidence>
<comment type="function">
    <text evidence="4">E3 ubiquitin-protein ligase that mediates ubiquitination and subsequent proteasomal degradation of target proteins. E3 ubiquitin ligases accept ubiquitin from an E2 ubiquitin-conjugating enzyme in the form of a thioester and then directly transfers the ubiquitin to targeted substrates. It probably triggers the ubiquitin-mediated degradation of different substrates.</text>
</comment>
<dbReference type="PROSITE" id="PS51081">
    <property type="entry name" value="ZF_SIAH"/>
    <property type="match status" value="1"/>
</dbReference>
<accession>A0A9D4Y904</accession>
<dbReference type="InterPro" id="IPR029071">
    <property type="entry name" value="Ubiquitin-like_domsf"/>
</dbReference>
<dbReference type="PANTHER" id="PTHR46632:SF32">
    <property type="entry name" value="SIAH-TYPE DOMAIN-CONTAINING PROTEIN"/>
    <property type="match status" value="1"/>
</dbReference>
<keyword evidence="9" id="KW-1185">Reference proteome</keyword>
<evidence type="ECO:0000256" key="3">
    <source>
        <dbReference type="ARBA" id="ARBA00022833"/>
    </source>
</evidence>
<dbReference type="SMART" id="SM00213">
    <property type="entry name" value="UBQ"/>
    <property type="match status" value="1"/>
</dbReference>
<evidence type="ECO:0000256" key="1">
    <source>
        <dbReference type="ARBA" id="ARBA00022723"/>
    </source>
</evidence>
<dbReference type="Gene3D" id="3.10.20.90">
    <property type="entry name" value="Phosphatidylinositol 3-kinase Catalytic Subunit, Chain A, domain 1"/>
    <property type="match status" value="1"/>
</dbReference>
<keyword evidence="3" id="KW-0862">Zinc</keyword>
<protein>
    <recommendedName>
        <fullName evidence="10">RING-type E3 ubiquitin transferase</fullName>
    </recommendedName>
</protein>
<evidence type="ECO:0000259" key="7">
    <source>
        <dbReference type="PROSITE" id="PS51081"/>
    </source>
</evidence>
<dbReference type="CDD" id="cd16571">
    <property type="entry name" value="RING-HC_SIAHs"/>
    <property type="match status" value="1"/>
</dbReference>